<name>A0AAD9VFJ7_ACRCE</name>
<accession>A0AAD9VFJ7</accession>
<comment type="caution">
    <text evidence="3">The sequence shown here is derived from an EMBL/GenBank/DDBJ whole genome shotgun (WGS) entry which is preliminary data.</text>
</comment>
<reference evidence="3" key="2">
    <citation type="journal article" date="2023" name="Science">
        <title>Genomic signatures of disease resistance in endangered staghorn corals.</title>
        <authorList>
            <person name="Vollmer S.V."/>
            <person name="Selwyn J.D."/>
            <person name="Despard B.A."/>
            <person name="Roesel C.L."/>
        </authorList>
    </citation>
    <scope>NUCLEOTIDE SEQUENCE</scope>
    <source>
        <strain evidence="3">K2</strain>
    </source>
</reference>
<evidence type="ECO:0000313" key="3">
    <source>
        <dbReference type="EMBL" id="KAK2572132.1"/>
    </source>
</evidence>
<keyword evidence="1" id="KW-0472">Membrane</keyword>
<gene>
    <name evidence="3" type="ORF">P5673_002338</name>
</gene>
<proteinExistence type="predicted"/>
<dbReference type="Pfam" id="PF00078">
    <property type="entry name" value="RVT_1"/>
    <property type="match status" value="1"/>
</dbReference>
<feature type="domain" description="Reverse transcriptase" evidence="2">
    <location>
        <begin position="1"/>
        <end position="202"/>
    </location>
</feature>
<dbReference type="AlphaFoldDB" id="A0AAD9VFJ7"/>
<dbReference type="Proteomes" id="UP001249851">
    <property type="component" value="Unassembled WGS sequence"/>
</dbReference>
<keyword evidence="4" id="KW-1185">Reference proteome</keyword>
<dbReference type="PROSITE" id="PS50878">
    <property type="entry name" value="RT_POL"/>
    <property type="match status" value="1"/>
</dbReference>
<evidence type="ECO:0000259" key="2">
    <source>
        <dbReference type="PROSITE" id="PS50878"/>
    </source>
</evidence>
<organism evidence="3 4">
    <name type="scientific">Acropora cervicornis</name>
    <name type="common">Staghorn coral</name>
    <dbReference type="NCBI Taxonomy" id="6130"/>
    <lineage>
        <taxon>Eukaryota</taxon>
        <taxon>Metazoa</taxon>
        <taxon>Cnidaria</taxon>
        <taxon>Anthozoa</taxon>
        <taxon>Hexacorallia</taxon>
        <taxon>Scleractinia</taxon>
        <taxon>Astrocoeniina</taxon>
        <taxon>Acroporidae</taxon>
        <taxon>Acropora</taxon>
    </lineage>
</organism>
<dbReference type="InterPro" id="IPR000477">
    <property type="entry name" value="RT_dom"/>
</dbReference>
<dbReference type="PANTHER" id="PTHR47027">
    <property type="entry name" value="REVERSE TRANSCRIPTASE DOMAIN-CONTAINING PROTEIN"/>
    <property type="match status" value="1"/>
</dbReference>
<reference evidence="3" key="1">
    <citation type="journal article" date="2023" name="G3 (Bethesda)">
        <title>Whole genome assembly and annotation of the endangered Caribbean coral Acropora cervicornis.</title>
        <authorList>
            <person name="Selwyn J.D."/>
            <person name="Vollmer S.V."/>
        </authorList>
    </citation>
    <scope>NUCLEOTIDE SEQUENCE</scope>
    <source>
        <strain evidence="3">K2</strain>
    </source>
</reference>
<sequence length="343" mass="39697">MLQERQRHYSYHTPNNGEKQEQNLYIAFIYFTKAFDCVNRELPFAILEKLGCPAKLSRVVKKLHTNAHARLINDQELSEPIKYESGVKQGCKFAPTLFGIYAAVLLLLAFKNVCPTYSINICFRYDGDIFDLRRLKSKTKVLTSDIREPQDADDIAIFCNGPTSRLQHLLSFYNGLAQKMGLRINTKKTETISIGEYADFHVNGEKVTKVDHFKYPGSYDSSDCMLDKELTVRIQARSCAVERVFHCRELTTETKLKVYNQFVIPVISGIWKHQMKKLRTIQQRHLRSILNIKWNDYITNDEILDRAVAGDIETYLSETDCAGWGMLYDCRMMDQLKHYSMGN</sequence>
<evidence type="ECO:0000313" key="4">
    <source>
        <dbReference type="Proteomes" id="UP001249851"/>
    </source>
</evidence>
<dbReference type="PANTHER" id="PTHR47027:SF23">
    <property type="entry name" value="REVERSE TRANSCRIPTASE DOMAIN-CONTAINING PROTEIN"/>
    <property type="match status" value="1"/>
</dbReference>
<evidence type="ECO:0000256" key="1">
    <source>
        <dbReference type="SAM" id="Phobius"/>
    </source>
</evidence>
<keyword evidence="1" id="KW-1133">Transmembrane helix</keyword>
<dbReference type="EMBL" id="JARQWQ010000004">
    <property type="protein sequence ID" value="KAK2572132.1"/>
    <property type="molecule type" value="Genomic_DNA"/>
</dbReference>
<keyword evidence="1" id="KW-0812">Transmembrane</keyword>
<feature type="transmembrane region" description="Helical" evidence="1">
    <location>
        <begin position="93"/>
        <end position="110"/>
    </location>
</feature>
<protein>
    <submittedName>
        <fullName evidence="3">Secreted RxLR effector protein 78</fullName>
    </submittedName>
</protein>